<dbReference type="InterPro" id="IPR036271">
    <property type="entry name" value="Tet_transcr_reg_TetR-rel_C_sf"/>
</dbReference>
<evidence type="ECO:0000256" key="3">
    <source>
        <dbReference type="SAM" id="Phobius"/>
    </source>
</evidence>
<dbReference type="RefSeq" id="WP_068209224.1">
    <property type="nucleotide sequence ID" value="NZ_CP013355.1"/>
</dbReference>
<dbReference type="PANTHER" id="PTHR30328">
    <property type="entry name" value="TRANSCRIPTIONAL REPRESSOR"/>
    <property type="match status" value="1"/>
</dbReference>
<keyword evidence="3" id="KW-1133">Transmembrane helix</keyword>
<dbReference type="InterPro" id="IPR009057">
    <property type="entry name" value="Homeodomain-like_sf"/>
</dbReference>
<keyword evidence="3" id="KW-0812">Transmembrane</keyword>
<evidence type="ECO:0000313" key="6">
    <source>
        <dbReference type="Proteomes" id="UP000059672"/>
    </source>
</evidence>
<feature type="DNA-binding region" description="H-T-H motif" evidence="2">
    <location>
        <begin position="31"/>
        <end position="50"/>
    </location>
</feature>
<dbReference type="KEGG" id="lut:Lupro_09355"/>
<feature type="transmembrane region" description="Helical" evidence="3">
    <location>
        <begin position="154"/>
        <end position="176"/>
    </location>
</feature>
<keyword evidence="3" id="KW-0472">Membrane</keyword>
<dbReference type="InterPro" id="IPR050109">
    <property type="entry name" value="HTH-type_TetR-like_transc_reg"/>
</dbReference>
<reference evidence="5 6" key="2">
    <citation type="journal article" date="2016" name="Int. J. Syst. Evol. Microbiol.">
        <title>Lutibacter profundi sp. nov., isolated from a deep-sea hydrothermal system on the Arctic Mid-Ocean Ridge and emended description of the genus Lutibacter.</title>
        <authorList>
            <person name="Le Moine Bauer S."/>
            <person name="Roalkvam I."/>
            <person name="Steen I.H."/>
            <person name="Dahle H."/>
        </authorList>
    </citation>
    <scope>NUCLEOTIDE SEQUENCE [LARGE SCALE GENOMIC DNA]</scope>
    <source>
        <strain evidence="5 6">LP1</strain>
    </source>
</reference>
<sequence length="205" mass="23698">MTNKVKNNTTEVEILNAAKRVFQHKGMEGARMQEIADEAGINKAMLHYYYRSKQLLFEAVFKKAFSMLAPQLNEIINSDLSICEKIRSFSNNYISFVIKHPYLPNFIIQELNRSPEFIQKLLAEKHFPNIEKFKKQVNDKVAEGIIRPIKAEQLFINILALNIFPFIGAPLLKGFINVDDKAYKKLMTERKTEVADFIINSIKIT</sequence>
<evidence type="ECO:0000256" key="1">
    <source>
        <dbReference type="ARBA" id="ARBA00023125"/>
    </source>
</evidence>
<dbReference type="PANTHER" id="PTHR30328:SF54">
    <property type="entry name" value="HTH-TYPE TRANSCRIPTIONAL REPRESSOR SCO4008"/>
    <property type="match status" value="1"/>
</dbReference>
<evidence type="ECO:0000256" key="2">
    <source>
        <dbReference type="PROSITE-ProRule" id="PRU00335"/>
    </source>
</evidence>
<dbReference type="OrthoDB" id="9789566at2"/>
<dbReference type="PATRIC" id="fig|1622118.3.peg.1934"/>
<dbReference type="EMBL" id="CP013355">
    <property type="protein sequence ID" value="AMC11458.1"/>
    <property type="molecule type" value="Genomic_DNA"/>
</dbReference>
<dbReference type="AlphaFoldDB" id="A0A0X8G7E3"/>
<name>A0A0X8G7E3_9FLAO</name>
<feature type="domain" description="HTH tetR-type" evidence="4">
    <location>
        <begin position="8"/>
        <end position="68"/>
    </location>
</feature>
<dbReference type="SUPFAM" id="SSF48498">
    <property type="entry name" value="Tetracyclin repressor-like, C-terminal domain"/>
    <property type="match status" value="1"/>
</dbReference>
<dbReference type="GO" id="GO:0003677">
    <property type="term" value="F:DNA binding"/>
    <property type="evidence" value="ECO:0007669"/>
    <property type="project" value="UniProtKB-UniRule"/>
</dbReference>
<dbReference type="STRING" id="1622118.Lupro_09355"/>
<accession>A0A0X8G7E3</accession>
<dbReference type="PRINTS" id="PR00455">
    <property type="entry name" value="HTHTETR"/>
</dbReference>
<organism evidence="5 6">
    <name type="scientific">Lutibacter profundi</name>
    <dbReference type="NCBI Taxonomy" id="1622118"/>
    <lineage>
        <taxon>Bacteria</taxon>
        <taxon>Pseudomonadati</taxon>
        <taxon>Bacteroidota</taxon>
        <taxon>Flavobacteriia</taxon>
        <taxon>Flavobacteriales</taxon>
        <taxon>Flavobacteriaceae</taxon>
        <taxon>Lutibacter</taxon>
    </lineage>
</organism>
<protein>
    <submittedName>
        <fullName evidence="5">TetR family transcriptional regulator</fullName>
    </submittedName>
</protein>
<keyword evidence="1 2" id="KW-0238">DNA-binding</keyword>
<evidence type="ECO:0000259" key="4">
    <source>
        <dbReference type="PROSITE" id="PS50977"/>
    </source>
</evidence>
<proteinExistence type="predicted"/>
<dbReference type="PROSITE" id="PS50977">
    <property type="entry name" value="HTH_TETR_2"/>
    <property type="match status" value="1"/>
</dbReference>
<dbReference type="Proteomes" id="UP000059672">
    <property type="component" value="Chromosome"/>
</dbReference>
<dbReference type="InterPro" id="IPR001647">
    <property type="entry name" value="HTH_TetR"/>
</dbReference>
<dbReference type="Pfam" id="PF00440">
    <property type="entry name" value="TetR_N"/>
    <property type="match status" value="1"/>
</dbReference>
<dbReference type="SUPFAM" id="SSF46689">
    <property type="entry name" value="Homeodomain-like"/>
    <property type="match status" value="1"/>
</dbReference>
<keyword evidence="6" id="KW-1185">Reference proteome</keyword>
<evidence type="ECO:0000313" key="5">
    <source>
        <dbReference type="EMBL" id="AMC11458.1"/>
    </source>
</evidence>
<dbReference type="Gene3D" id="1.10.357.10">
    <property type="entry name" value="Tetracycline Repressor, domain 2"/>
    <property type="match status" value="1"/>
</dbReference>
<reference evidence="6" key="1">
    <citation type="submission" date="2015-12" db="EMBL/GenBank/DDBJ databases">
        <title>Complete genome sequence of Lutibacter profundus strain LP1.</title>
        <authorList>
            <person name="Wissuwa J."/>
            <person name="Le Moine Bauer S."/>
            <person name="Stokke R."/>
            <person name="Dahle H."/>
            <person name="Steen I.H."/>
        </authorList>
    </citation>
    <scope>NUCLEOTIDE SEQUENCE [LARGE SCALE GENOMIC DNA]</scope>
    <source>
        <strain evidence="6">LP1</strain>
    </source>
</reference>
<gene>
    <name evidence="5" type="ORF">Lupro_09355</name>
</gene>